<protein>
    <submittedName>
        <fullName evidence="2">Secreted protein</fullName>
    </submittedName>
</protein>
<dbReference type="HOGENOM" id="CLU_150810_0_0_1"/>
<dbReference type="Proteomes" id="UP000001072">
    <property type="component" value="Unassembled WGS sequence"/>
</dbReference>
<dbReference type="GeneID" id="18926421"/>
<organism evidence="3">
    <name type="scientific">Melampsora larici-populina (strain 98AG31 / pathotype 3-4-7)</name>
    <name type="common">Poplar leaf rust fungus</name>
    <dbReference type="NCBI Taxonomy" id="747676"/>
    <lineage>
        <taxon>Eukaryota</taxon>
        <taxon>Fungi</taxon>
        <taxon>Dikarya</taxon>
        <taxon>Basidiomycota</taxon>
        <taxon>Pucciniomycotina</taxon>
        <taxon>Pucciniomycetes</taxon>
        <taxon>Pucciniales</taxon>
        <taxon>Melampsoraceae</taxon>
        <taxon>Melampsora</taxon>
    </lineage>
</organism>
<evidence type="ECO:0000313" key="2">
    <source>
        <dbReference type="EMBL" id="EGG07919.1"/>
    </source>
</evidence>
<keyword evidence="3" id="KW-1185">Reference proteome</keyword>
<proteinExistence type="predicted"/>
<dbReference type="AlphaFoldDB" id="F4RI17"/>
<evidence type="ECO:0000313" key="3">
    <source>
        <dbReference type="Proteomes" id="UP000001072"/>
    </source>
</evidence>
<feature type="signal peptide" evidence="1">
    <location>
        <begin position="1"/>
        <end position="24"/>
    </location>
</feature>
<dbReference type="KEGG" id="mlr:MELLADRAFT_123584"/>
<reference evidence="3" key="1">
    <citation type="journal article" date="2011" name="Proc. Natl. Acad. Sci. U.S.A.">
        <title>Obligate biotrophy features unraveled by the genomic analysis of rust fungi.</title>
        <authorList>
            <person name="Duplessis S."/>
            <person name="Cuomo C.A."/>
            <person name="Lin Y.-C."/>
            <person name="Aerts A."/>
            <person name="Tisserant E."/>
            <person name="Veneault-Fourrey C."/>
            <person name="Joly D.L."/>
            <person name="Hacquard S."/>
            <person name="Amselem J."/>
            <person name="Cantarel B.L."/>
            <person name="Chiu R."/>
            <person name="Coutinho P.M."/>
            <person name="Feau N."/>
            <person name="Field M."/>
            <person name="Frey P."/>
            <person name="Gelhaye E."/>
            <person name="Goldberg J."/>
            <person name="Grabherr M.G."/>
            <person name="Kodira C.D."/>
            <person name="Kohler A."/>
            <person name="Kuees U."/>
            <person name="Lindquist E.A."/>
            <person name="Lucas S.M."/>
            <person name="Mago R."/>
            <person name="Mauceli E."/>
            <person name="Morin E."/>
            <person name="Murat C."/>
            <person name="Pangilinan J.L."/>
            <person name="Park R."/>
            <person name="Pearson M."/>
            <person name="Quesneville H."/>
            <person name="Rouhier N."/>
            <person name="Sakthikumar S."/>
            <person name="Salamov A.A."/>
            <person name="Schmutz J."/>
            <person name="Selles B."/>
            <person name="Shapiro H."/>
            <person name="Tanguay P."/>
            <person name="Tuskan G.A."/>
            <person name="Henrissat B."/>
            <person name="Van de Peer Y."/>
            <person name="Rouze P."/>
            <person name="Ellis J.G."/>
            <person name="Dodds P.N."/>
            <person name="Schein J.E."/>
            <person name="Zhong S."/>
            <person name="Hamelin R.C."/>
            <person name="Grigoriev I.V."/>
            <person name="Szabo L.J."/>
            <person name="Martin F."/>
        </authorList>
    </citation>
    <scope>NUCLEOTIDE SEQUENCE [LARGE SCALE GENOMIC DNA]</scope>
    <source>
        <strain evidence="3">98AG31 / pathotype 3-4-7</strain>
    </source>
</reference>
<name>F4RI17_MELLP</name>
<accession>F4RI17</accession>
<evidence type="ECO:0000256" key="1">
    <source>
        <dbReference type="SAM" id="SignalP"/>
    </source>
</evidence>
<dbReference type="EMBL" id="GL883102">
    <property type="protein sequence ID" value="EGG07919.1"/>
    <property type="molecule type" value="Genomic_DNA"/>
</dbReference>
<keyword evidence="1" id="KW-0732">Signal</keyword>
<feature type="chain" id="PRO_5003315156" evidence="1">
    <location>
        <begin position="25"/>
        <end position="130"/>
    </location>
</feature>
<dbReference type="InParanoid" id="F4RI17"/>
<dbReference type="RefSeq" id="XP_007408684.1">
    <property type="nucleotide sequence ID" value="XM_007408622.1"/>
</dbReference>
<sequence length="130" mass="14131">MLKAILKISILVLSLGFHDSKVLAKDPFPETFPADCSSFTLQENEGLCVGFPRGGLCVLDTCSYNSNRYVPMTGCTHNGVNDKKTSEQKCAYYQSRGSTFSCTNLGGAHYTCPYDANAGKRMHCGICKAI</sequence>
<dbReference type="VEuPathDB" id="FungiDB:MELLADRAFT_123584"/>
<gene>
    <name evidence="2" type="ORF">MELLADRAFT_123584</name>
</gene>